<dbReference type="CDD" id="cd02440">
    <property type="entry name" value="AdoMet_MTases"/>
    <property type="match status" value="1"/>
</dbReference>
<dbReference type="EC" id="2.1.1.-" evidence="1"/>
<dbReference type="Pfam" id="PF13578">
    <property type="entry name" value="Methyltransf_24"/>
    <property type="match status" value="1"/>
</dbReference>
<keyword evidence="1" id="KW-0808">Transferase</keyword>
<name>A0ABU7VJH0_9BACI</name>
<evidence type="ECO:0000313" key="1">
    <source>
        <dbReference type="EMBL" id="MEF2293793.1"/>
    </source>
</evidence>
<dbReference type="EMBL" id="JAZHPM010000041">
    <property type="protein sequence ID" value="MEF2293793.1"/>
    <property type="molecule type" value="Genomic_DNA"/>
</dbReference>
<accession>A0ABU7VJH0</accession>
<organism evidence="1 2">
    <name type="scientific">Virgibacillus dokdonensis</name>
    <dbReference type="NCBI Taxonomy" id="302167"/>
    <lineage>
        <taxon>Bacteria</taxon>
        <taxon>Bacillati</taxon>
        <taxon>Bacillota</taxon>
        <taxon>Bacilli</taxon>
        <taxon>Bacillales</taxon>
        <taxon>Bacillaceae</taxon>
        <taxon>Virgibacillus</taxon>
    </lineage>
</organism>
<reference evidence="1 2" key="1">
    <citation type="submission" date="2024-01" db="EMBL/GenBank/DDBJ databases">
        <title>Survival strategy associated with biotechnological potential of Virgibacillus dokdonensis T4.6 isolated from salt-fermented shrimp paste.</title>
        <authorList>
            <person name="Doan T.V."/>
            <person name="Quach N.T."/>
            <person name="Phi Q.-T."/>
        </authorList>
    </citation>
    <scope>NUCLEOTIDE SEQUENCE [LARGE SCALE GENOMIC DNA]</scope>
    <source>
        <strain evidence="1 2">T4.6</strain>
    </source>
</reference>
<protein>
    <submittedName>
        <fullName evidence="1">Class I SAM-dependent methyltransferase</fullName>
        <ecNumber evidence="1">2.1.1.-</ecNumber>
    </submittedName>
</protein>
<keyword evidence="1" id="KW-0489">Methyltransferase</keyword>
<sequence length="229" mass="26086">MEAVNLKCCKHLDNAINKLAIQLCNKSILEYNKYNSDKFYELYKLLKDSFVIPKTSITKIMSRILFTIGYSKKPQVMVGAGTYTGNALAWLSGYYLLGDSDRNVKIYGLDISSEATKIAKDNFSKVNADNVHLIKEDAINWLENTSENIDLLYIDIDTEEDGKSKYIDLLNVAYHKLNSEGLILAHDINEKKFKDDMIPFVEKILDQSMFKDSINLNVDSFGLSITIKR</sequence>
<keyword evidence="2" id="KW-1185">Reference proteome</keyword>
<dbReference type="GO" id="GO:0008168">
    <property type="term" value="F:methyltransferase activity"/>
    <property type="evidence" value="ECO:0007669"/>
    <property type="project" value="UniProtKB-KW"/>
</dbReference>
<dbReference type="Gene3D" id="3.40.50.150">
    <property type="entry name" value="Vaccinia Virus protein VP39"/>
    <property type="match status" value="1"/>
</dbReference>
<evidence type="ECO:0000313" key="2">
    <source>
        <dbReference type="Proteomes" id="UP001356080"/>
    </source>
</evidence>
<dbReference type="SUPFAM" id="SSF53335">
    <property type="entry name" value="S-adenosyl-L-methionine-dependent methyltransferases"/>
    <property type="match status" value="1"/>
</dbReference>
<dbReference type="RefSeq" id="WP_331805944.1">
    <property type="nucleotide sequence ID" value="NZ_JAZHPM010000041.1"/>
</dbReference>
<comment type="caution">
    <text evidence="1">The sequence shown here is derived from an EMBL/GenBank/DDBJ whole genome shotgun (WGS) entry which is preliminary data.</text>
</comment>
<proteinExistence type="predicted"/>
<gene>
    <name evidence="1" type="ORF">V2W34_17520</name>
</gene>
<dbReference type="Proteomes" id="UP001356080">
    <property type="component" value="Unassembled WGS sequence"/>
</dbReference>
<dbReference type="GO" id="GO:0032259">
    <property type="term" value="P:methylation"/>
    <property type="evidence" value="ECO:0007669"/>
    <property type="project" value="UniProtKB-KW"/>
</dbReference>
<dbReference type="InterPro" id="IPR029063">
    <property type="entry name" value="SAM-dependent_MTases_sf"/>
</dbReference>